<dbReference type="PANTHER" id="PTHR43072">
    <property type="entry name" value="N-ACETYLTRANSFERASE"/>
    <property type="match status" value="1"/>
</dbReference>
<sequence>MIRGARAGDAAAIAAIWTDVITGSTATFTTVPKTADAVTDVLAAQPFFVSETAGTVSGFATYGAFRAGPGYARTAEHSIHIAPAARGRGEGRALMAALEAHARGRSIHSMIAGLSAENAAARGFHAALGYREVAHIPQAGWKFGRWHDLVLMQKFL</sequence>
<dbReference type="SUPFAM" id="SSF55729">
    <property type="entry name" value="Acyl-CoA N-acyltransferases (Nat)"/>
    <property type="match status" value="1"/>
</dbReference>
<dbReference type="RefSeq" id="WP_121898338.1">
    <property type="nucleotide sequence ID" value="NZ_RCNT01000006.1"/>
</dbReference>
<dbReference type="InterPro" id="IPR016181">
    <property type="entry name" value="Acyl_CoA_acyltransferase"/>
</dbReference>
<keyword evidence="1 4" id="KW-0808">Transferase</keyword>
<dbReference type="Gene3D" id="3.40.630.30">
    <property type="match status" value="1"/>
</dbReference>
<dbReference type="GO" id="GO:0016747">
    <property type="term" value="F:acyltransferase activity, transferring groups other than amino-acyl groups"/>
    <property type="evidence" value="ECO:0007669"/>
    <property type="project" value="InterPro"/>
</dbReference>
<name>A0A3L9XYM2_9RHOB</name>
<dbReference type="CDD" id="cd04301">
    <property type="entry name" value="NAT_SF"/>
    <property type="match status" value="1"/>
</dbReference>
<evidence type="ECO:0000313" key="4">
    <source>
        <dbReference type="EMBL" id="RMA41624.1"/>
    </source>
</evidence>
<comment type="caution">
    <text evidence="4">The sequence shown here is derived from an EMBL/GenBank/DDBJ whole genome shotgun (WGS) entry which is preliminary data.</text>
</comment>
<keyword evidence="5" id="KW-1185">Reference proteome</keyword>
<gene>
    <name evidence="4" type="ORF">D9R08_12140</name>
</gene>
<dbReference type="Proteomes" id="UP000281343">
    <property type="component" value="Unassembled WGS sequence"/>
</dbReference>
<protein>
    <submittedName>
        <fullName evidence="4">N-acetyltransferase family protein</fullName>
    </submittedName>
</protein>
<dbReference type="OrthoDB" id="5459937at2"/>
<evidence type="ECO:0000256" key="2">
    <source>
        <dbReference type="ARBA" id="ARBA00023315"/>
    </source>
</evidence>
<organism evidence="4 5">
    <name type="scientific">Rhodophyticola porphyridii</name>
    <dbReference type="NCBI Taxonomy" id="1852017"/>
    <lineage>
        <taxon>Bacteria</taxon>
        <taxon>Pseudomonadati</taxon>
        <taxon>Pseudomonadota</taxon>
        <taxon>Alphaproteobacteria</taxon>
        <taxon>Rhodobacterales</taxon>
        <taxon>Roseobacteraceae</taxon>
        <taxon>Rhodophyticola</taxon>
    </lineage>
</organism>
<dbReference type="EMBL" id="RCNT01000006">
    <property type="protein sequence ID" value="RMA41624.1"/>
    <property type="molecule type" value="Genomic_DNA"/>
</dbReference>
<dbReference type="Pfam" id="PF00583">
    <property type="entry name" value="Acetyltransf_1"/>
    <property type="match status" value="1"/>
</dbReference>
<accession>A0A3L9XYM2</accession>
<reference evidence="4 5" key="1">
    <citation type="submission" date="2018-10" db="EMBL/GenBank/DDBJ databases">
        <authorList>
            <person name="Jung H.S."/>
            <person name="Jeon C.O."/>
        </authorList>
    </citation>
    <scope>NUCLEOTIDE SEQUENCE [LARGE SCALE GENOMIC DNA]</scope>
    <source>
        <strain evidence="4 5">MA-7-27</strain>
    </source>
</reference>
<keyword evidence="2" id="KW-0012">Acyltransferase</keyword>
<proteinExistence type="predicted"/>
<feature type="domain" description="N-acetyltransferase" evidence="3">
    <location>
        <begin position="1"/>
        <end position="156"/>
    </location>
</feature>
<evidence type="ECO:0000259" key="3">
    <source>
        <dbReference type="PROSITE" id="PS51186"/>
    </source>
</evidence>
<evidence type="ECO:0000256" key="1">
    <source>
        <dbReference type="ARBA" id="ARBA00022679"/>
    </source>
</evidence>
<dbReference type="PROSITE" id="PS51186">
    <property type="entry name" value="GNAT"/>
    <property type="match status" value="1"/>
</dbReference>
<dbReference type="InterPro" id="IPR000182">
    <property type="entry name" value="GNAT_dom"/>
</dbReference>
<dbReference type="PANTHER" id="PTHR43072:SF23">
    <property type="entry name" value="UPF0039 PROTEIN C11D3.02C"/>
    <property type="match status" value="1"/>
</dbReference>
<evidence type="ECO:0000313" key="5">
    <source>
        <dbReference type="Proteomes" id="UP000281343"/>
    </source>
</evidence>
<dbReference type="AlphaFoldDB" id="A0A3L9XYM2"/>